<evidence type="ECO:0000313" key="1">
    <source>
        <dbReference type="EMBL" id="KAL0909115.1"/>
    </source>
</evidence>
<keyword evidence="2" id="KW-1185">Reference proteome</keyword>
<accession>A0ABD0U8I9</accession>
<reference evidence="1 2" key="1">
    <citation type="journal article" date="2024" name="Plant Biotechnol. J.">
        <title>Dendrobium thyrsiflorum genome and its molecular insights into genes involved in important horticultural traits.</title>
        <authorList>
            <person name="Chen B."/>
            <person name="Wang J.Y."/>
            <person name="Zheng P.J."/>
            <person name="Li K.L."/>
            <person name="Liang Y.M."/>
            <person name="Chen X.F."/>
            <person name="Zhang C."/>
            <person name="Zhao X."/>
            <person name="He X."/>
            <person name="Zhang G.Q."/>
            <person name="Liu Z.J."/>
            <person name="Xu Q."/>
        </authorList>
    </citation>
    <scope>NUCLEOTIDE SEQUENCE [LARGE SCALE GENOMIC DNA]</scope>
    <source>
        <strain evidence="1">GZMU011</strain>
    </source>
</reference>
<organism evidence="1 2">
    <name type="scientific">Dendrobium thyrsiflorum</name>
    <name type="common">Pinecone-like raceme dendrobium</name>
    <name type="synonym">Orchid</name>
    <dbReference type="NCBI Taxonomy" id="117978"/>
    <lineage>
        <taxon>Eukaryota</taxon>
        <taxon>Viridiplantae</taxon>
        <taxon>Streptophyta</taxon>
        <taxon>Embryophyta</taxon>
        <taxon>Tracheophyta</taxon>
        <taxon>Spermatophyta</taxon>
        <taxon>Magnoliopsida</taxon>
        <taxon>Liliopsida</taxon>
        <taxon>Asparagales</taxon>
        <taxon>Orchidaceae</taxon>
        <taxon>Epidendroideae</taxon>
        <taxon>Malaxideae</taxon>
        <taxon>Dendrobiinae</taxon>
        <taxon>Dendrobium</taxon>
    </lineage>
</organism>
<protein>
    <submittedName>
        <fullName evidence="1">Uncharacterized protein</fullName>
    </submittedName>
</protein>
<sequence>MKSFSFSVPFDPMTVRSIVRMLIKQESNEKYTISGMRELQEVEETNWDYFQFPKKANGLRL</sequence>
<dbReference type="Proteomes" id="UP001552299">
    <property type="component" value="Unassembled WGS sequence"/>
</dbReference>
<proteinExistence type="predicted"/>
<comment type="caution">
    <text evidence="1">The sequence shown here is derived from an EMBL/GenBank/DDBJ whole genome shotgun (WGS) entry which is preliminary data.</text>
</comment>
<dbReference type="AlphaFoldDB" id="A0ABD0U8I9"/>
<dbReference type="EMBL" id="JANQDX010000017">
    <property type="protein sequence ID" value="KAL0909115.1"/>
    <property type="molecule type" value="Genomic_DNA"/>
</dbReference>
<gene>
    <name evidence="1" type="ORF">M5K25_023646</name>
</gene>
<name>A0ABD0U8I9_DENTH</name>
<evidence type="ECO:0000313" key="2">
    <source>
        <dbReference type="Proteomes" id="UP001552299"/>
    </source>
</evidence>